<feature type="transmembrane region" description="Helical" evidence="1">
    <location>
        <begin position="12"/>
        <end position="31"/>
    </location>
</feature>
<sequence>MTTGWEVTLIGVRVFLLFLGMATTAISFRAYRQERTRYLRDATIGFGFMTLGVLIEGFLYQLTALTLTQVHVAESAALACGFAVLLWSFIR</sequence>
<keyword evidence="1" id="KW-1133">Transmembrane helix</keyword>
<gene>
    <name evidence="2" type="ORF">DJ70_01845</name>
</gene>
<comment type="caution">
    <text evidence="2">The sequence shown here is derived from an EMBL/GenBank/DDBJ whole genome shotgun (WGS) entry which is preliminary data.</text>
</comment>
<keyword evidence="1" id="KW-0472">Membrane</keyword>
<proteinExistence type="predicted"/>
<organism evidence="2 3">
    <name type="scientific">Halorubrum halodurans</name>
    <dbReference type="NCBI Taxonomy" id="1383851"/>
    <lineage>
        <taxon>Archaea</taxon>
        <taxon>Methanobacteriati</taxon>
        <taxon>Methanobacteriota</taxon>
        <taxon>Stenosarchaea group</taxon>
        <taxon>Halobacteria</taxon>
        <taxon>Halobacteriales</taxon>
        <taxon>Haloferacaceae</taxon>
        <taxon>Halorubrum</taxon>
    </lineage>
</organism>
<evidence type="ECO:0000256" key="1">
    <source>
        <dbReference type="SAM" id="Phobius"/>
    </source>
</evidence>
<evidence type="ECO:0000313" key="3">
    <source>
        <dbReference type="Proteomes" id="UP000216308"/>
    </source>
</evidence>
<keyword evidence="1" id="KW-0812">Transmembrane</keyword>
<feature type="transmembrane region" description="Helical" evidence="1">
    <location>
        <begin position="43"/>
        <end position="60"/>
    </location>
</feature>
<feature type="transmembrane region" description="Helical" evidence="1">
    <location>
        <begin position="72"/>
        <end position="90"/>
    </location>
</feature>
<accession>A0A256IQU6</accession>
<dbReference type="EMBL" id="NHPJ01000017">
    <property type="protein sequence ID" value="OYR58914.1"/>
    <property type="molecule type" value="Genomic_DNA"/>
</dbReference>
<reference evidence="2 3" key="1">
    <citation type="journal article" date="2014" name="Front. Microbiol.">
        <title>Population and genomic analysis of the genus Halorubrum.</title>
        <authorList>
            <person name="Fullmer M.S."/>
            <person name="Soucy S.M."/>
            <person name="Swithers K.S."/>
            <person name="Makkay A.M."/>
            <person name="Wheeler R."/>
            <person name="Ventosa A."/>
            <person name="Gogarten J.P."/>
            <person name="Papke R.T."/>
        </authorList>
    </citation>
    <scope>NUCLEOTIDE SEQUENCE [LARGE SCALE GENOMIC DNA]</scope>
    <source>
        <strain evidence="2 3">Cb34</strain>
    </source>
</reference>
<keyword evidence="3" id="KW-1185">Reference proteome</keyword>
<protein>
    <submittedName>
        <fullName evidence="2">Uncharacterized protein</fullName>
    </submittedName>
</protein>
<evidence type="ECO:0000313" key="2">
    <source>
        <dbReference type="EMBL" id="OYR58914.1"/>
    </source>
</evidence>
<name>A0A256IQU6_9EURY</name>
<dbReference type="InterPro" id="IPR055943">
    <property type="entry name" value="DUF7521"/>
</dbReference>
<dbReference type="Pfam" id="PF24365">
    <property type="entry name" value="DUF7521"/>
    <property type="match status" value="1"/>
</dbReference>
<dbReference type="AlphaFoldDB" id="A0A256IQU6"/>
<dbReference type="Proteomes" id="UP000216308">
    <property type="component" value="Unassembled WGS sequence"/>
</dbReference>